<dbReference type="Proteomes" id="UP000319722">
    <property type="component" value="Unassembled WGS sequence"/>
</dbReference>
<dbReference type="AlphaFoldDB" id="A0A561CHL3"/>
<feature type="transmembrane region" description="Helical" evidence="2">
    <location>
        <begin position="21"/>
        <end position="44"/>
    </location>
</feature>
<sequence length="163" mass="17496">MKKQASYLRRAVQARGGSSGFTLIEVMIVVAVIAILAAIAVPSYNDYVRRGQLPEAFNRLSDYRSKMEQYYQDNRNYGTAANKCASDAAAAGWNTFPVDGTHFSFSCVASGATFQAYTITATGISGSVTGHVYTINETGVRGTTKFKGATIAATCWLTKSTTC</sequence>
<dbReference type="InterPro" id="IPR012902">
    <property type="entry name" value="N_methyl_site"/>
</dbReference>
<dbReference type="PROSITE" id="PS00409">
    <property type="entry name" value="PROKAR_NTER_METHYL"/>
    <property type="match status" value="1"/>
</dbReference>
<dbReference type="Gene3D" id="3.30.700.10">
    <property type="entry name" value="Glycoprotein, Type 4 Pilin"/>
    <property type="match status" value="1"/>
</dbReference>
<dbReference type="PANTHER" id="PTHR30093">
    <property type="entry name" value="GENERAL SECRETION PATHWAY PROTEIN G"/>
    <property type="match status" value="1"/>
</dbReference>
<accession>A0A561CHL3</accession>
<evidence type="ECO:0000313" key="4">
    <source>
        <dbReference type="Proteomes" id="UP000319722"/>
    </source>
</evidence>
<dbReference type="NCBIfam" id="TIGR02532">
    <property type="entry name" value="IV_pilin_GFxxxE"/>
    <property type="match status" value="1"/>
</dbReference>
<dbReference type="SUPFAM" id="SSF54523">
    <property type="entry name" value="Pili subunits"/>
    <property type="match status" value="1"/>
</dbReference>
<dbReference type="Pfam" id="PF07963">
    <property type="entry name" value="N_methyl"/>
    <property type="match status" value="1"/>
</dbReference>
<gene>
    <name evidence="3" type="ORF">FB547_101352</name>
</gene>
<dbReference type="GO" id="GO:0015628">
    <property type="term" value="P:protein secretion by the type II secretion system"/>
    <property type="evidence" value="ECO:0007669"/>
    <property type="project" value="InterPro"/>
</dbReference>
<proteinExistence type="predicted"/>
<dbReference type="RefSeq" id="WP_315899323.1">
    <property type="nucleotide sequence ID" value="NZ_VIVL01000001.1"/>
</dbReference>
<evidence type="ECO:0000256" key="2">
    <source>
        <dbReference type="SAM" id="Phobius"/>
    </source>
</evidence>
<keyword evidence="2" id="KW-0472">Membrane</keyword>
<dbReference type="Pfam" id="PF16732">
    <property type="entry name" value="ComP_DUS"/>
    <property type="match status" value="1"/>
</dbReference>
<reference evidence="3 4" key="1">
    <citation type="submission" date="2019-06" db="EMBL/GenBank/DDBJ databases">
        <title>Sorghum-associated microbial communities from plants grown in Nebraska, USA.</title>
        <authorList>
            <person name="Schachtman D."/>
        </authorList>
    </citation>
    <scope>NUCLEOTIDE SEQUENCE [LARGE SCALE GENOMIC DNA]</scope>
    <source>
        <strain evidence="3 4">T529</strain>
    </source>
</reference>
<keyword evidence="2" id="KW-0812">Transmembrane</keyword>
<name>A0A561CHL3_9BURK</name>
<dbReference type="GO" id="GO:0015627">
    <property type="term" value="C:type II protein secretion system complex"/>
    <property type="evidence" value="ECO:0007669"/>
    <property type="project" value="InterPro"/>
</dbReference>
<dbReference type="GO" id="GO:0043683">
    <property type="term" value="P:type IV pilus assembly"/>
    <property type="evidence" value="ECO:0007669"/>
    <property type="project" value="InterPro"/>
</dbReference>
<evidence type="ECO:0000313" key="3">
    <source>
        <dbReference type="EMBL" id="TWD90686.1"/>
    </source>
</evidence>
<dbReference type="InterPro" id="IPR045584">
    <property type="entry name" value="Pilin-like"/>
</dbReference>
<dbReference type="InterPro" id="IPR000983">
    <property type="entry name" value="Bac_GSPG_pilin"/>
</dbReference>
<dbReference type="PRINTS" id="PR00813">
    <property type="entry name" value="BCTERIALGSPG"/>
</dbReference>
<keyword evidence="2" id="KW-1133">Transmembrane helix</keyword>
<keyword evidence="1" id="KW-0488">Methylation</keyword>
<dbReference type="EMBL" id="VIVL01000001">
    <property type="protein sequence ID" value="TWD90686.1"/>
    <property type="molecule type" value="Genomic_DNA"/>
</dbReference>
<evidence type="ECO:0000256" key="1">
    <source>
        <dbReference type="ARBA" id="ARBA00022481"/>
    </source>
</evidence>
<dbReference type="InterPro" id="IPR031982">
    <property type="entry name" value="PilE-like"/>
</dbReference>
<comment type="caution">
    <text evidence="3">The sequence shown here is derived from an EMBL/GenBank/DDBJ whole genome shotgun (WGS) entry which is preliminary data.</text>
</comment>
<protein>
    <submittedName>
        <fullName evidence="3">Type IV pilus assembly protein PilE</fullName>
    </submittedName>
</protein>
<organism evidence="3 4">
    <name type="scientific">Variovorax beijingensis</name>
    <dbReference type="NCBI Taxonomy" id="2496117"/>
    <lineage>
        <taxon>Bacteria</taxon>
        <taxon>Pseudomonadati</taxon>
        <taxon>Pseudomonadota</taxon>
        <taxon>Betaproteobacteria</taxon>
        <taxon>Burkholderiales</taxon>
        <taxon>Comamonadaceae</taxon>
        <taxon>Variovorax</taxon>
    </lineage>
</organism>
<dbReference type="PANTHER" id="PTHR30093:SF47">
    <property type="entry name" value="TYPE IV PILUS NON-CORE MINOR PILIN PILE"/>
    <property type="match status" value="1"/>
</dbReference>